<dbReference type="NCBIfam" id="NF004779">
    <property type="entry name" value="PRK06125.1"/>
    <property type="match status" value="1"/>
</dbReference>
<dbReference type="GO" id="GO:0016491">
    <property type="term" value="F:oxidoreductase activity"/>
    <property type="evidence" value="ECO:0007669"/>
    <property type="project" value="UniProtKB-KW"/>
</dbReference>
<dbReference type="OrthoDB" id="9804774at2"/>
<feature type="domain" description="Ketoreductase" evidence="5">
    <location>
        <begin position="8"/>
        <end position="212"/>
    </location>
</feature>
<dbReference type="Pfam" id="PF00106">
    <property type="entry name" value="adh_short"/>
    <property type="match status" value="1"/>
</dbReference>
<evidence type="ECO:0000259" key="5">
    <source>
        <dbReference type="SMART" id="SM00822"/>
    </source>
</evidence>
<dbReference type="SUPFAM" id="SSF51735">
    <property type="entry name" value="NAD(P)-binding Rossmann-fold domains"/>
    <property type="match status" value="1"/>
</dbReference>
<reference evidence="6 7" key="1">
    <citation type="submission" date="2016-10" db="EMBL/GenBank/DDBJ databases">
        <authorList>
            <person name="de Groot N.N."/>
        </authorList>
    </citation>
    <scope>NUCLEOTIDE SEQUENCE [LARGE SCALE GENOMIC DNA]</scope>
    <source>
        <strain evidence="6 7">DSM 28010</strain>
    </source>
</reference>
<evidence type="ECO:0000256" key="3">
    <source>
        <dbReference type="ARBA" id="ARBA00023027"/>
    </source>
</evidence>
<gene>
    <name evidence="6" type="ORF">SAMN05421850_109136</name>
</gene>
<sequence>MDLGLKDKTVLVTGGSRGIGYETALAFAREEARPVIASRDEASLARAADAIKAETGVEVATFAADLAQDEARLALAEAHPEIDILVNNAGAIPGGGLADVSMRRWHEAWALKVFGYIHLSQIYVQRMKQRQSGIIVNIIGMGGRAVRPDYICGAAGNAALIGFTNALGAETPAYGVRVFGINPSPTLTDRVVGLYRSRAASKFGDEERWSELLDQGLMPFGRLKKPEEVGALAAMLCAPQVEYLSGTVIDMDGGGQWG</sequence>
<dbReference type="InterPro" id="IPR002347">
    <property type="entry name" value="SDR_fam"/>
</dbReference>
<evidence type="ECO:0000256" key="2">
    <source>
        <dbReference type="ARBA" id="ARBA00023002"/>
    </source>
</evidence>
<dbReference type="PANTHER" id="PTHR43477:SF4">
    <property type="entry name" value="DEHYDROGENASE_REDUCTASE SDR FAMILY MEMBER 6"/>
    <property type="match status" value="1"/>
</dbReference>
<dbReference type="InterPro" id="IPR051122">
    <property type="entry name" value="SDR_DHRS6-like"/>
</dbReference>
<dbReference type="RefSeq" id="WP_090029702.1">
    <property type="nucleotide sequence ID" value="NZ_FNEB01000009.1"/>
</dbReference>
<accession>A0A1G8RII6</accession>
<dbReference type="InterPro" id="IPR057326">
    <property type="entry name" value="KR_dom"/>
</dbReference>
<evidence type="ECO:0000256" key="4">
    <source>
        <dbReference type="RuleBase" id="RU000363"/>
    </source>
</evidence>
<dbReference type="PRINTS" id="PR00081">
    <property type="entry name" value="GDHRDH"/>
</dbReference>
<dbReference type="PANTHER" id="PTHR43477">
    <property type="entry name" value="DIHYDROANTICAPSIN 7-DEHYDROGENASE"/>
    <property type="match status" value="1"/>
</dbReference>
<keyword evidence="3" id="KW-0520">NAD</keyword>
<protein>
    <submittedName>
        <fullName evidence="6">Short-chain dehydrogenase</fullName>
    </submittedName>
</protein>
<name>A0A1G8RII6_9RHOB</name>
<dbReference type="AlphaFoldDB" id="A0A1G8RII6"/>
<keyword evidence="7" id="KW-1185">Reference proteome</keyword>
<evidence type="ECO:0000256" key="1">
    <source>
        <dbReference type="ARBA" id="ARBA00006484"/>
    </source>
</evidence>
<proteinExistence type="inferred from homology"/>
<dbReference type="Proteomes" id="UP000199340">
    <property type="component" value="Unassembled WGS sequence"/>
</dbReference>
<comment type="similarity">
    <text evidence="1 4">Belongs to the short-chain dehydrogenases/reductases (SDR) family.</text>
</comment>
<dbReference type="InterPro" id="IPR036291">
    <property type="entry name" value="NAD(P)-bd_dom_sf"/>
</dbReference>
<organism evidence="6 7">
    <name type="scientific">Lutimaribacter saemankumensis</name>
    <dbReference type="NCBI Taxonomy" id="490829"/>
    <lineage>
        <taxon>Bacteria</taxon>
        <taxon>Pseudomonadati</taxon>
        <taxon>Pseudomonadota</taxon>
        <taxon>Alphaproteobacteria</taxon>
        <taxon>Rhodobacterales</taxon>
        <taxon>Roseobacteraceae</taxon>
        <taxon>Lutimaribacter</taxon>
    </lineage>
</organism>
<evidence type="ECO:0000313" key="7">
    <source>
        <dbReference type="Proteomes" id="UP000199340"/>
    </source>
</evidence>
<keyword evidence="2" id="KW-0560">Oxidoreductase</keyword>
<dbReference type="PRINTS" id="PR00080">
    <property type="entry name" value="SDRFAMILY"/>
</dbReference>
<dbReference type="Gene3D" id="3.40.50.720">
    <property type="entry name" value="NAD(P)-binding Rossmann-like Domain"/>
    <property type="match status" value="1"/>
</dbReference>
<dbReference type="SMART" id="SM00822">
    <property type="entry name" value="PKS_KR"/>
    <property type="match status" value="1"/>
</dbReference>
<evidence type="ECO:0000313" key="6">
    <source>
        <dbReference type="EMBL" id="SDJ16749.1"/>
    </source>
</evidence>
<dbReference type="EMBL" id="FNEB01000009">
    <property type="protein sequence ID" value="SDJ16749.1"/>
    <property type="molecule type" value="Genomic_DNA"/>
</dbReference>
<dbReference type="STRING" id="490829.SAMN05421850_109136"/>